<dbReference type="RefSeq" id="WP_250340575.1">
    <property type="nucleotide sequence ID" value="NZ_CP063231.1"/>
</dbReference>
<sequence>MKPNTLLDSFEYDISRFDPEGAGTDWIGRLGEIAASGSHYAMSHQAMRLFSATGSNDVDAALAHASRLADLAQDREIRTTRDAAEALEGALVSYECCDAMQVKHACADLIGDMVERRLINTIPCRSAPSH</sequence>
<proteinExistence type="predicted"/>
<organism evidence="1 2">
    <name type="scientific">Luteibacter flocculans</name>
    <dbReference type="NCBI Taxonomy" id="2780091"/>
    <lineage>
        <taxon>Bacteria</taxon>
        <taxon>Pseudomonadati</taxon>
        <taxon>Pseudomonadota</taxon>
        <taxon>Gammaproteobacteria</taxon>
        <taxon>Lysobacterales</taxon>
        <taxon>Rhodanobacteraceae</taxon>
        <taxon>Luteibacter</taxon>
    </lineage>
</organism>
<reference evidence="1" key="1">
    <citation type="submission" date="2020-10" db="EMBL/GenBank/DDBJ databases">
        <title>Whole-genome sequence of Luteibacter sp. EIF3.</title>
        <authorList>
            <person name="Friedrich I."/>
            <person name="Hertel R."/>
            <person name="Daniel R."/>
        </authorList>
    </citation>
    <scope>NUCLEOTIDE SEQUENCE</scope>
    <source>
        <strain evidence="1">EIF3</strain>
    </source>
</reference>
<gene>
    <name evidence="1" type="ORF">IM816_08620</name>
</gene>
<dbReference type="EMBL" id="CP063231">
    <property type="protein sequence ID" value="URL60124.1"/>
    <property type="molecule type" value="Genomic_DNA"/>
</dbReference>
<name>A0ABY4T7D8_9GAMM</name>
<keyword evidence="2" id="KW-1185">Reference proteome</keyword>
<dbReference type="Proteomes" id="UP001056681">
    <property type="component" value="Chromosome"/>
</dbReference>
<protein>
    <submittedName>
        <fullName evidence="1">Uncharacterized protein</fullName>
    </submittedName>
</protein>
<evidence type="ECO:0000313" key="1">
    <source>
        <dbReference type="EMBL" id="URL60124.1"/>
    </source>
</evidence>
<accession>A0ABY4T7D8</accession>
<evidence type="ECO:0000313" key="2">
    <source>
        <dbReference type="Proteomes" id="UP001056681"/>
    </source>
</evidence>